<evidence type="ECO:0000256" key="1">
    <source>
        <dbReference type="ARBA" id="ARBA00001947"/>
    </source>
</evidence>
<gene>
    <name evidence="9" type="ORF">HKW66_Vig0082000</name>
</gene>
<dbReference type="AlphaFoldDB" id="A0A8T0KJ29"/>
<evidence type="ECO:0000256" key="2">
    <source>
        <dbReference type="ARBA" id="ARBA00008290"/>
    </source>
</evidence>
<keyword evidence="3 9" id="KW-0031">Aminopeptidase</keyword>
<accession>A0A8T0KJ29</accession>
<protein>
    <submittedName>
        <fullName evidence="9">Aspartyl aminopeptidase</fullName>
    </submittedName>
</protein>
<dbReference type="SUPFAM" id="SSF101821">
    <property type="entry name" value="Aminopeptidase/glucanase lid domain"/>
    <property type="match status" value="1"/>
</dbReference>
<comment type="caution">
    <text evidence="9">The sequence shown here is derived from an EMBL/GenBank/DDBJ whole genome shotgun (WGS) entry which is preliminary data.</text>
</comment>
<dbReference type="CDD" id="cd05658">
    <property type="entry name" value="M18_DAP"/>
    <property type="match status" value="1"/>
</dbReference>
<keyword evidence="6" id="KW-0378">Hydrolase</keyword>
<dbReference type="SUPFAM" id="SSF53187">
    <property type="entry name" value="Zn-dependent exopeptidases"/>
    <property type="match status" value="2"/>
</dbReference>
<evidence type="ECO:0000256" key="6">
    <source>
        <dbReference type="ARBA" id="ARBA00022801"/>
    </source>
</evidence>
<comment type="cofactor">
    <cofactor evidence="1">
        <name>Zn(2+)</name>
        <dbReference type="ChEBI" id="CHEBI:29105"/>
    </cofactor>
</comment>
<keyword evidence="7" id="KW-0862">Zinc</keyword>
<dbReference type="Gene3D" id="3.40.630.10">
    <property type="entry name" value="Zn peptidases"/>
    <property type="match status" value="2"/>
</dbReference>
<dbReference type="InterPro" id="IPR001948">
    <property type="entry name" value="Peptidase_M18"/>
</dbReference>
<keyword evidence="5" id="KW-0479">Metal-binding</keyword>
<evidence type="ECO:0000313" key="9">
    <source>
        <dbReference type="EMBL" id="KAG2399318.1"/>
    </source>
</evidence>
<evidence type="ECO:0000256" key="3">
    <source>
        <dbReference type="ARBA" id="ARBA00022438"/>
    </source>
</evidence>
<keyword evidence="8" id="KW-0482">Metalloprotease</keyword>
<comment type="similarity">
    <text evidence="2">Belongs to the peptidase M18 family.</text>
</comment>
<proteinExistence type="inferred from homology"/>
<dbReference type="Proteomes" id="UP000743370">
    <property type="component" value="Unassembled WGS sequence"/>
</dbReference>
<sequence>MAKQQSYDVVSDFIDFLNASPTAFHAVDEAKKRLKSAGFQQLSERELWDLQPGHKYFFTRNHSTVVAFAVGKKYVAGNGFYIIGAHTDSPCLKLKPVSKGTLRRAADVAVSWGTRREREMLVIHSVPFLLETVWVGERENDLFYEELFSGKLGGQKNDVTALTNLKDGVVKGGILEVGVQIYGGGLWHTWFDRDLTVAGRVIVREENAGSVSYSHHLVRIEEPIMRIPTLAIHLDKTVSSDGFKFNNETHLIPILATSLKGELNKLSSENGPVENGNQTDGNKAIDKTGTTNTKHHLLLLQLLASKLGCEPDDIYDFELQACDTQPSTVGGAAREFIFSGRLDNLCMSFCSLKESHSGMNATYYFELFSSVLAFRVTGLDPGLNSQPTRGYPGCVELFISHIVSIACFKWVCMTLGLLPLFPSTGDFSSQKGMHNLDVWLPLSITVVLWKMPINLRLNIISSRVNQGVALIDATSSESSLEEETGVRMVALFDHEEVGSASAQGAGSPVMLNAVTRVTNTFGTNPNLLEKAAQRSYLVSADMAHALHPNYMEKHEVNHQPKLHGGLVIKNNANQRYATNAVTSFYFREIATKHNLPVQDFVVRNDMSCGSTIGPILASGVGIRTVDVGAPQLSMHSIREICAVDDVKYSYEHFKAFYQEFSHLDGKMVVDI</sequence>
<keyword evidence="4" id="KW-0645">Protease</keyword>
<evidence type="ECO:0000256" key="4">
    <source>
        <dbReference type="ARBA" id="ARBA00022670"/>
    </source>
</evidence>
<dbReference type="PANTHER" id="PTHR28570">
    <property type="entry name" value="ASPARTYL AMINOPEPTIDASE"/>
    <property type="match status" value="1"/>
</dbReference>
<reference evidence="9 10" key="1">
    <citation type="submission" date="2020-05" db="EMBL/GenBank/DDBJ databases">
        <title>Vigna angularis (adzuki bean) Var. LongXiaoDou No. 4 denovo assembly.</title>
        <authorList>
            <person name="Xiang H."/>
        </authorList>
    </citation>
    <scope>NUCLEOTIDE SEQUENCE [LARGE SCALE GENOMIC DNA]</scope>
    <source>
        <tissue evidence="9">Leaf</tissue>
    </source>
</reference>
<evidence type="ECO:0000256" key="5">
    <source>
        <dbReference type="ARBA" id="ARBA00022723"/>
    </source>
</evidence>
<dbReference type="FunFam" id="2.30.250.10:FF:000001">
    <property type="entry name" value="Aspartyl aminopeptidase 1"/>
    <property type="match status" value="1"/>
</dbReference>
<dbReference type="EMBL" id="JABFOF010000004">
    <property type="protein sequence ID" value="KAG2399318.1"/>
    <property type="molecule type" value="Genomic_DNA"/>
</dbReference>
<dbReference type="Gene3D" id="2.30.250.10">
    <property type="entry name" value="Aminopeptidase i, Domain 2"/>
    <property type="match status" value="1"/>
</dbReference>
<dbReference type="PANTHER" id="PTHR28570:SF16">
    <property type="entry name" value="ASPARTYL AMINOPEPTIDASE-RELATED"/>
    <property type="match status" value="1"/>
</dbReference>
<dbReference type="InterPro" id="IPR023358">
    <property type="entry name" value="Peptidase_M18_dom2"/>
</dbReference>
<evidence type="ECO:0000256" key="7">
    <source>
        <dbReference type="ARBA" id="ARBA00022833"/>
    </source>
</evidence>
<dbReference type="GO" id="GO:0004177">
    <property type="term" value="F:aminopeptidase activity"/>
    <property type="evidence" value="ECO:0007669"/>
    <property type="project" value="UniProtKB-KW"/>
</dbReference>
<name>A0A8T0KJ29_PHAAN</name>
<organism evidence="9 10">
    <name type="scientific">Phaseolus angularis</name>
    <name type="common">Azuki bean</name>
    <name type="synonym">Vigna angularis</name>
    <dbReference type="NCBI Taxonomy" id="3914"/>
    <lineage>
        <taxon>Eukaryota</taxon>
        <taxon>Viridiplantae</taxon>
        <taxon>Streptophyta</taxon>
        <taxon>Embryophyta</taxon>
        <taxon>Tracheophyta</taxon>
        <taxon>Spermatophyta</taxon>
        <taxon>Magnoliopsida</taxon>
        <taxon>eudicotyledons</taxon>
        <taxon>Gunneridae</taxon>
        <taxon>Pentapetalae</taxon>
        <taxon>rosids</taxon>
        <taxon>fabids</taxon>
        <taxon>Fabales</taxon>
        <taxon>Fabaceae</taxon>
        <taxon>Papilionoideae</taxon>
        <taxon>50 kb inversion clade</taxon>
        <taxon>NPAAA clade</taxon>
        <taxon>indigoferoid/millettioid clade</taxon>
        <taxon>Phaseoleae</taxon>
        <taxon>Vigna</taxon>
    </lineage>
</organism>
<dbReference type="GO" id="GO:0008237">
    <property type="term" value="F:metallopeptidase activity"/>
    <property type="evidence" value="ECO:0007669"/>
    <property type="project" value="UniProtKB-KW"/>
</dbReference>
<evidence type="ECO:0000313" key="10">
    <source>
        <dbReference type="Proteomes" id="UP000743370"/>
    </source>
</evidence>
<dbReference type="GO" id="GO:0005737">
    <property type="term" value="C:cytoplasm"/>
    <property type="evidence" value="ECO:0007669"/>
    <property type="project" value="UniProtKB-ARBA"/>
</dbReference>
<evidence type="ECO:0000256" key="8">
    <source>
        <dbReference type="ARBA" id="ARBA00023049"/>
    </source>
</evidence>
<dbReference type="Pfam" id="PF02127">
    <property type="entry name" value="Peptidase_M18"/>
    <property type="match status" value="3"/>
</dbReference>
<dbReference type="GO" id="GO:0006508">
    <property type="term" value="P:proteolysis"/>
    <property type="evidence" value="ECO:0007669"/>
    <property type="project" value="UniProtKB-KW"/>
</dbReference>
<dbReference type="GO" id="GO:0008270">
    <property type="term" value="F:zinc ion binding"/>
    <property type="evidence" value="ECO:0007669"/>
    <property type="project" value="InterPro"/>
</dbReference>